<proteinExistence type="predicted"/>
<sequence length="128" mass="13994">MAPIIGFLHRSICATGSDSISLTSPLNTSSAAVRSTPEQNDRPDPDKIITRTEGSLSKDLNAWAISVIIDLVNEFNDFGRLIVIYPIPFGSRVTRIRPSGLGSPIGEGSFIFEFSHFRDIILFASQKV</sequence>
<gene>
    <name evidence="1" type="ORF">Pint_24331</name>
</gene>
<dbReference type="Proteomes" id="UP001163603">
    <property type="component" value="Chromosome 7"/>
</dbReference>
<accession>A0ACC0YG78</accession>
<evidence type="ECO:0000313" key="2">
    <source>
        <dbReference type="Proteomes" id="UP001163603"/>
    </source>
</evidence>
<evidence type="ECO:0000313" key="1">
    <source>
        <dbReference type="EMBL" id="KAJ0035813.1"/>
    </source>
</evidence>
<keyword evidence="2" id="KW-1185">Reference proteome</keyword>
<organism evidence="1 2">
    <name type="scientific">Pistacia integerrima</name>
    <dbReference type="NCBI Taxonomy" id="434235"/>
    <lineage>
        <taxon>Eukaryota</taxon>
        <taxon>Viridiplantae</taxon>
        <taxon>Streptophyta</taxon>
        <taxon>Embryophyta</taxon>
        <taxon>Tracheophyta</taxon>
        <taxon>Spermatophyta</taxon>
        <taxon>Magnoliopsida</taxon>
        <taxon>eudicotyledons</taxon>
        <taxon>Gunneridae</taxon>
        <taxon>Pentapetalae</taxon>
        <taxon>rosids</taxon>
        <taxon>malvids</taxon>
        <taxon>Sapindales</taxon>
        <taxon>Anacardiaceae</taxon>
        <taxon>Pistacia</taxon>
    </lineage>
</organism>
<comment type="caution">
    <text evidence="1">The sequence shown here is derived from an EMBL/GenBank/DDBJ whole genome shotgun (WGS) entry which is preliminary data.</text>
</comment>
<name>A0ACC0YG78_9ROSI</name>
<dbReference type="EMBL" id="CM047742">
    <property type="protein sequence ID" value="KAJ0035813.1"/>
    <property type="molecule type" value="Genomic_DNA"/>
</dbReference>
<reference evidence="2" key="1">
    <citation type="journal article" date="2023" name="G3 (Bethesda)">
        <title>Genome assembly and association tests identify interacting loci associated with vigor, precocity, and sex in interspecific pistachio rootstocks.</title>
        <authorList>
            <person name="Palmer W."/>
            <person name="Jacygrad E."/>
            <person name="Sagayaradj S."/>
            <person name="Cavanaugh K."/>
            <person name="Han R."/>
            <person name="Bertier L."/>
            <person name="Beede B."/>
            <person name="Kafkas S."/>
            <person name="Golino D."/>
            <person name="Preece J."/>
            <person name="Michelmore R."/>
        </authorList>
    </citation>
    <scope>NUCLEOTIDE SEQUENCE [LARGE SCALE GENOMIC DNA]</scope>
</reference>
<protein>
    <submittedName>
        <fullName evidence="1">Uncharacterized protein</fullName>
    </submittedName>
</protein>